<evidence type="ECO:0000256" key="3">
    <source>
        <dbReference type="ARBA" id="ARBA00022989"/>
    </source>
</evidence>
<dbReference type="PANTHER" id="PTHR15819:SF11">
    <property type="entry name" value="MID1, ISOFORM A"/>
    <property type="match status" value="1"/>
</dbReference>
<dbReference type="Proteomes" id="UP001146120">
    <property type="component" value="Unassembled WGS sequence"/>
</dbReference>
<comment type="similarity">
    <text evidence="6">Belongs to the NALF family.</text>
</comment>
<reference evidence="7" key="1">
    <citation type="submission" date="2022-11" db="EMBL/GenBank/DDBJ databases">
        <authorList>
            <person name="Morgan W.R."/>
            <person name="Tartar A."/>
        </authorList>
    </citation>
    <scope>NUCLEOTIDE SEQUENCE</scope>
    <source>
        <strain evidence="7">ARSEF 373</strain>
    </source>
</reference>
<evidence type="ECO:0000256" key="1">
    <source>
        <dbReference type="ARBA" id="ARBA00004141"/>
    </source>
</evidence>
<comment type="caution">
    <text evidence="7">The sequence shown here is derived from an EMBL/GenBank/DDBJ whole genome shotgun (WGS) entry which is preliminary data.</text>
</comment>
<name>A0AAV2YV31_9STRA</name>
<protein>
    <submittedName>
        <fullName evidence="7">Uncharacterized protein</fullName>
    </submittedName>
</protein>
<evidence type="ECO:0000256" key="4">
    <source>
        <dbReference type="ARBA" id="ARBA00023136"/>
    </source>
</evidence>
<organism evidence="7 8">
    <name type="scientific">Lagenidium giganteum</name>
    <dbReference type="NCBI Taxonomy" id="4803"/>
    <lineage>
        <taxon>Eukaryota</taxon>
        <taxon>Sar</taxon>
        <taxon>Stramenopiles</taxon>
        <taxon>Oomycota</taxon>
        <taxon>Peronosporomycetes</taxon>
        <taxon>Pythiales</taxon>
        <taxon>Pythiaceae</taxon>
    </lineage>
</organism>
<dbReference type="AlphaFoldDB" id="A0AAV2YV31"/>
<keyword evidence="5" id="KW-0325">Glycoprotein</keyword>
<evidence type="ECO:0000313" key="8">
    <source>
        <dbReference type="Proteomes" id="UP001146120"/>
    </source>
</evidence>
<evidence type="ECO:0000256" key="6">
    <source>
        <dbReference type="ARBA" id="ARBA00029445"/>
    </source>
</evidence>
<evidence type="ECO:0000313" key="7">
    <source>
        <dbReference type="EMBL" id="DAZ97556.1"/>
    </source>
</evidence>
<keyword evidence="4" id="KW-0472">Membrane</keyword>
<reference evidence="7" key="2">
    <citation type="journal article" date="2023" name="Microbiol Resour">
        <title>Decontamination and Annotation of the Draft Genome Sequence of the Oomycete Lagenidium giganteum ARSEF 373.</title>
        <authorList>
            <person name="Morgan W.R."/>
            <person name="Tartar A."/>
        </authorList>
    </citation>
    <scope>NUCLEOTIDE SEQUENCE</scope>
    <source>
        <strain evidence="7">ARSEF 373</strain>
    </source>
</reference>
<dbReference type="PANTHER" id="PTHR15819">
    <property type="entry name" value="TRANSMEMBRANE PROTEIN FAM155"/>
    <property type="match status" value="1"/>
</dbReference>
<keyword evidence="8" id="KW-1185">Reference proteome</keyword>
<evidence type="ECO:0000256" key="2">
    <source>
        <dbReference type="ARBA" id="ARBA00022692"/>
    </source>
</evidence>
<comment type="subcellular location">
    <subcellularLocation>
        <location evidence="1">Membrane</location>
        <topology evidence="1">Multi-pass membrane protein</topology>
    </subcellularLocation>
</comment>
<dbReference type="InterPro" id="IPR055288">
    <property type="entry name" value="NALCN_aux_factor_1/2"/>
</dbReference>
<dbReference type="Pfam" id="PF12929">
    <property type="entry name" value="Mid1"/>
    <property type="match status" value="1"/>
</dbReference>
<dbReference type="InterPro" id="IPR024338">
    <property type="entry name" value="MID1/Yam8"/>
</dbReference>
<dbReference type="EMBL" id="DAKRPA010000131">
    <property type="protein sequence ID" value="DAZ97556.1"/>
    <property type="molecule type" value="Genomic_DNA"/>
</dbReference>
<keyword evidence="3" id="KW-1133">Transmembrane helix</keyword>
<gene>
    <name evidence="7" type="ORF">N0F65_005528</name>
</gene>
<dbReference type="GO" id="GO:0005886">
    <property type="term" value="C:plasma membrane"/>
    <property type="evidence" value="ECO:0007669"/>
    <property type="project" value="TreeGrafter"/>
</dbReference>
<dbReference type="GO" id="GO:0015275">
    <property type="term" value="F:stretch-activated, monoatomic cation-selective, calcium channel activity"/>
    <property type="evidence" value="ECO:0007669"/>
    <property type="project" value="TreeGrafter"/>
</dbReference>
<accession>A0AAV2YV31</accession>
<dbReference type="GO" id="GO:0098703">
    <property type="term" value="P:calcium ion import across plasma membrane"/>
    <property type="evidence" value="ECO:0007669"/>
    <property type="project" value="InterPro"/>
</dbReference>
<keyword evidence="2" id="KW-0812">Transmembrane</keyword>
<sequence length="196" mass="22222">MIVKDSLDFCSMVDYVAVVDANDEKGEEFDKRARFYYDNVNVVLLRFGCHAKYSLYTCDDFREAYKYWICSIKFQRCGRQVTSTGLSNGGTLINGARYFHDVCTAPFPTLPSMEIKTDGGAVTTTTECREAVSGRHRTCLSLCEDVVRKCPYVLNFQCPSTETRFFSTDIAVCNKLNRTKNPDRPDKPWPGTFAST</sequence>
<proteinExistence type="inferred from homology"/>
<evidence type="ECO:0000256" key="5">
    <source>
        <dbReference type="ARBA" id="ARBA00023180"/>
    </source>
</evidence>